<evidence type="ECO:0000313" key="2">
    <source>
        <dbReference type="EMBL" id="NBG64837.1"/>
    </source>
</evidence>
<evidence type="ECO:0000259" key="1">
    <source>
        <dbReference type="PROSITE" id="PS50835"/>
    </source>
</evidence>
<proteinExistence type="predicted"/>
<comment type="caution">
    <text evidence="2">The sequence shown here is derived from an EMBL/GenBank/DDBJ whole genome shotgun (WGS) entry which is preliminary data.</text>
</comment>
<dbReference type="Pfam" id="PF13573">
    <property type="entry name" value="SprB"/>
    <property type="match status" value="34"/>
</dbReference>
<sequence length="3996" mass="410132">MKRYYSFLSSLLPLFFLLTVIYSQKGFAVNSAKAAVLVESWSFENSLKFINHNPSLDFAKKLNANLKSTPDAMALRVVGADIGTKNPTCNGANDGKAWVNSITIFAGSPGPFTYTWTLLGVTVATGDTAKNLGGGSYILKVFDANDNTTFSKGFTITNPIDLAANMFPVDETCFGSCDGAAFTGATGGTQFSGGTYKYLWSTNETTDFITGLCVGTYTVTITDSAGCTTSDNITVGGPTLIQPNVTVTPVKCKGDNDGTASSNPSGGVGPYSWLWSNSATTSSISNLVPGNYTVTVTDNTACAVTQTVSITEPATLLSASISIVNPISCDGNTDGILTANGIGGVSPYTSYVWSNSQNTKTIINLSAGTYTVTVTDNNGCSKTAITTLVNPSPVTASITLPATNVSCNGLADGSAIVVPGGGIGAPYTFLWSDNQTNSTATGLAAGTYTVTVFDGNNCEGVDQITITEPATLVASIKNPVKNISCFGGSDGEMEAEGTGGTLNYSFLWSNATTTALNSGLTPGTYTVTITDANGCTSIAQNTLTEPAQVSVSISQTSSVLCNGGNQGALLAVGANGTPGYNYSWSNSVNTAANSGLTAGTYTVTVTDANLCTAINQFTIGEPATVSAAINTFSQPLCNGQSNGFATVTPSGGTPGYTYLWSTTATTQTINGLSSGTYSVTVNDVNNCSAVTQITLNDLSTVTATINLPATNVSCFAGNDGVATVTPGGGAGGYTYLWSDNQTTQTANGLLAGNYTVTVSDANGCTATDQVVINEPTALVASIKNPVKNISCFGGADGEIEAEASGGTPNYTFLWSNATTTALNSGLAPGTYTITITDANNCTSTAQTTITQPSQVGVTISQTAAVLCNGGNQGALLATGTNGTPGYNYSWSNAVNSAAITGLTAGTYTVTVTDANLCTATNSFTISEPTALSAAINTFNNPLCSGQSTGSATVTPNGGTPGYTYLWSNTATTQTINGLAAGTYTVTVNDVNNCTAITQITLNDLSTVTANINLPATNVSCFGGNDGAATVTPGGGAGGYSYLWSDNQTNQTANGLIAGTYTVTVSDVNGCTAQDQIVISEPSQLSVNITASSNPSCNGLSDGSATATDNGGGTGAIGYLWSNTATTSSISGLGAGTYTVTVTDANACTATDQITLIAPPSLSIAITSQIDVLCKGNNTGSLTTTITGNGTPGYTFLWSNSQTTQNATNLIAGSYTITITDANACTATATGTITEPATALTGTITGINATCNGFSDGSASIVASGGTVVSNYNYLWSNNETTSSISGITSGTYTVTVTDDNNCPFIDQVVVGQNSVINTSTSSTNVDCYGDSTGTANITALPANPGYTYLWSSGSTNTSVTNLPAGKFYVTVTDPIGCFAIDSVTITQKDSIEFNITKFDATCNSSTDGVASVSGTRGGTPGYSFEWKTGSLNGPTISTFSTILNVAAGRYYIIVSDINGCSSADSVDILPSNPINLRISDTINVSCNGGADGGAVVVATNGAGGPYTYLWNNNQTSDTLKSVVAGTYTVTVTDNSTCTGSISIAISEPTPINTVLTSDSVSCFGFTDGSATATPTGGTPRVTAPAYDFLWSNSQTTSTINGLIAGKYLVTITDGNGCTKKDSVTVFEPTVLSASVTPSPALCKDSASGSATVTANGGTPSYSYLWSNNGTNQTQNNLLAGTYTVTVTDKNGCSISVNTLVGEPATGISSVTSSTNATCSGFADGTVSVTPSGGTPSALPPGYTFLWSNSATTQSLTGLTSNRYYVTITDGNGCTAIDSADVLDGISIFFSVDSIKMVDCNGGNDGYIEVSGINGTQPYSYVWANTTSTTGIANNLSAGSYTVTITDDNGCFKDTTFVITEPAQLDVSVTTNDISCSGKTDGNATATAINGTPGYSFVWSNMQTGSTINNLAAGPYSVTVTDTNGCTDVANFNINPSPGFTIVDSVNHNRCFGDCFGSIEIINVLNSTAPLTYTWNPIPPNGQGTSGALGLCAGTYNLNIVDGNGCDTNLTYTITEPTQLTTVTNSTDATCSGFADGTATVTPNGGTPRPTAPGYTFLWSNTFTTQSISGLTSGKYYVTVTDGNGCTTRDSAVVQDGISIFVSLDSIRMVKCNGGNDGYIEVSGINGTTPYSYSWSNTTSTTGIADNLSAGVYTVTITDDNGCFKDTTITITEPNAITIGGTITNTSCNGTADGAIAASVSGGIPPYSYLWSTFSTNSSISNLSAGTYTVTVTDDSSCIATNSFTITPRSNFTFVDTIFNNNCFGDCNGSIEIFNLAGGTAPYTYTWSPVPANGQGNSIASGLCDGTYDLTISDANGCDTSISYTLVSPSDILVNTTSTNSNCLVCNGTATATPSGGTPGYTYTWFDASFGPIGQTGSIANNLCAGVYNVVTRDAFGCLDTASVIVVDNNAPVISTSATDVSCFGFSDGTATVTGPCNPGVSCTVEWLNNTGVPIGQTTATATNLASGIYIVEVTAIAGCKAYDTVSVGTPTQIIANPGSTPVSCAAATICDATAFVAPTGGNGPYTYFWSTTATTDTIKNLCVGTYTVTITDNNNCSITTTINAVLGGSYVVTMNTIPETCDNSCDGEASVSIPAASFNPPYSYNWSPVPAGQQGNSSLNGLCSGTYNVTVTDGSGCTFTASNTVGTQFQIIPNDNFTNVSCGATCDGTATVIPTGGSGTYNYTWTPVPANGQGNNTATGLCAGPIEVLIEDLVNGCDTIVQFNISNSIKILPNEVVANAKCNGDCNGTISLAPTGGNGSAYTYVWTPVPPNGQGTPNANGLCAGTYSVVISDNGGCDTTLNITITEPLAISSGIAKIDATCNGSCDGVASVTPINGVAPYSYVWSNSLTTDTIKNLCAGTYTVTITDDNGCQITDQVIITEDAPILATTSSTPSTCDVCSGTATVTPSGAGPFTYDWFDNIGTPLGVTSQSIINRCAGLYSVEVTDQNTNCTNRFIIPISDFGGEVVTMSSTNESCIGSCDGTATASFTCSSPTCSIEWFDGATGLTIGQTTNTAINLCAGNYYVQVDNGVGCVTIETIAVGSPNPLSLTATSTDATCANSCDGTATANAIGGTAPYRYVWSPAPGSGQGTANVTGLCVGTYNVQIFDANGCDLSTTVTVGSPQAVAVSFTSVDPDCGLANGSITATINGGSSPYSLQWFDGANTLLVGQTNPVITGLAAGSYTLRVRDNSSCEDFFTYSLSNTNGPSVTLDSTTNISCNGLNDGEIFISVSGGTAPYRYLWSPNGLTFEDITSLSAGSYTVRVTDANGCITFETYTISSPQAITANFNTNDAACGLCDGNAEVTISGGTAPYQYTWSNGSDSTKAVNLCAGIYVLNVRDANGCAETFNININNAGGPSNEIISVTDATCRNTCDGTATVTPIGGTAPYSYFWPHNGATTSTLNNLCAGSYFVQIIDANGCMRVANVVVDEPNELVLNSTITPATCNNFPCDGSILLNVTGGTAPYSFNWGPIVLPDTNYVDGLCAGSYSVDISDANGCIQTFTFVVSNTTIPINPVPTATDVSCFGSCDGTLTANITSALVDYQWFDANSSAVAAVNSDASGLCPGRYTLELTTIPDGCKYYETIDINEPSPLILTQPVVSNMNCATNCDGQVSINAIGGTLPYQFVWDDPNNQTANTATSLCAGTYNVVVTDDNGCSATTNATITAPSPIVMTVVSKTDVTCSSNCEGTAEISVAGGISPYSISWSGGQSSNIVTGLCFGPNLVTITDANNCEFVDTVFIAAQDTVVALPGADSVICDYGNIVLKGATLGTGVVDADWYNYPSFNLFTTSLDTTFERSLGMYQFALIATNGLGCNDTAIKTIQVTPSPIIDAGRNVRIFDDEIAQIDIQGENATYKYLWVPGINLSDSTIANPTSDTRETITYTLYVTDTNGCIGSDSMKVIYQEPITFPTGFTPNGDGTNDVWNLYFIADFPNTTVTIFNRWGENIFESNGYTKPWDGTYKGEALPSGTYYYIIDLNDPQFEPMTGPITIIR</sequence>
<dbReference type="PROSITE" id="PS50835">
    <property type="entry name" value="IG_LIKE"/>
    <property type="match status" value="1"/>
</dbReference>
<gene>
    <name evidence="2" type="ORF">GQN54_01825</name>
</gene>
<dbReference type="Pfam" id="PF13585">
    <property type="entry name" value="CHU_C"/>
    <property type="match status" value="1"/>
</dbReference>
<dbReference type="Proteomes" id="UP000470771">
    <property type="component" value="Unassembled WGS sequence"/>
</dbReference>
<organism evidence="2 3">
    <name type="scientific">Acidiluteibacter ferrifornacis</name>
    <dbReference type="NCBI Taxonomy" id="2692424"/>
    <lineage>
        <taxon>Bacteria</taxon>
        <taxon>Pseudomonadati</taxon>
        <taxon>Bacteroidota</taxon>
        <taxon>Flavobacteriia</taxon>
        <taxon>Flavobacteriales</taxon>
        <taxon>Cryomorphaceae</taxon>
        <taxon>Acidiluteibacter</taxon>
    </lineage>
</organism>
<feature type="domain" description="Ig-like" evidence="1">
    <location>
        <begin position="1159"/>
        <end position="1240"/>
    </location>
</feature>
<dbReference type="InterPro" id="IPR025667">
    <property type="entry name" value="SprB_repeat"/>
</dbReference>
<accession>A0A6N9NI09</accession>
<dbReference type="InterPro" id="IPR007110">
    <property type="entry name" value="Ig-like_dom"/>
</dbReference>
<protein>
    <submittedName>
        <fullName evidence="2">T9SS type B sorting domain-containing protein</fullName>
    </submittedName>
</protein>
<evidence type="ECO:0000313" key="3">
    <source>
        <dbReference type="Proteomes" id="UP000470771"/>
    </source>
</evidence>
<dbReference type="EMBL" id="WWNE01000003">
    <property type="protein sequence ID" value="NBG64837.1"/>
    <property type="molecule type" value="Genomic_DNA"/>
</dbReference>
<name>A0A6N9NI09_9FLAO</name>
<keyword evidence="3" id="KW-1185">Reference proteome</keyword>
<dbReference type="NCBIfam" id="TIGR04131">
    <property type="entry name" value="Bac_Flav_CTERM"/>
    <property type="match status" value="1"/>
</dbReference>
<reference evidence="2 3" key="1">
    <citation type="submission" date="2019-12" db="EMBL/GenBank/DDBJ databases">
        <authorList>
            <person name="Zhao J."/>
        </authorList>
    </citation>
    <scope>NUCLEOTIDE SEQUENCE [LARGE SCALE GENOMIC DNA]</scope>
    <source>
        <strain evidence="2 3">S-15</strain>
    </source>
</reference>
<dbReference type="RefSeq" id="WP_160631372.1">
    <property type="nucleotide sequence ID" value="NZ_WWNE01000003.1"/>
</dbReference>
<dbReference type="Gene3D" id="2.60.40.740">
    <property type="match status" value="29"/>
</dbReference>
<dbReference type="InterPro" id="IPR026341">
    <property type="entry name" value="T9SS_type_B"/>
</dbReference>